<keyword evidence="3" id="KW-1185">Reference proteome</keyword>
<dbReference type="InterPro" id="IPR031314">
    <property type="entry name" value="DNK_dom"/>
</dbReference>
<proteinExistence type="predicted"/>
<evidence type="ECO:0000259" key="1">
    <source>
        <dbReference type="Pfam" id="PF01712"/>
    </source>
</evidence>
<name>A0A2T7P874_POMCA</name>
<dbReference type="InterPro" id="IPR050566">
    <property type="entry name" value="Deoxyribonucleoside_kinase"/>
</dbReference>
<dbReference type="STRING" id="400727.A0A2T7P874"/>
<dbReference type="EMBL" id="PZQS01000005">
    <property type="protein sequence ID" value="PVD29596.1"/>
    <property type="molecule type" value="Genomic_DNA"/>
</dbReference>
<gene>
    <name evidence="2" type="ORF">C0Q70_08851</name>
</gene>
<dbReference type="PANTHER" id="PTHR10513">
    <property type="entry name" value="DEOXYNUCLEOSIDE KINASE"/>
    <property type="match status" value="1"/>
</dbReference>
<dbReference type="Proteomes" id="UP000245119">
    <property type="component" value="Linkage Group LG5"/>
</dbReference>
<dbReference type="AlphaFoldDB" id="A0A2T7P874"/>
<protein>
    <recommendedName>
        <fullName evidence="1">Deoxynucleoside kinase domain-containing protein</fullName>
    </recommendedName>
</protein>
<sequence length="272" mass="31537">MALIITRAVSALQPHARQLLLVQAGRVQASVLPSTTQVAHLTSTHGEPSKSRHPPWPYKKRPYNSFYQYFDNTRKRFDDNTKVIVIDGNLAVGKSWFGEKLAKEFDMKFFPDPRDSNMFLTGENFDLRSLNEQLPPRIRFTDLETFYQQKAPKEQLESIGRTLLTMYYSSFFEYVDALEHLLNTGQGVVVERGIFSHMVFQNVFRKMGFITAPALKYMNFVYDNTICELWRPHLVIYLDAPFPFLRKLVNKRNVVSDLTVLFHLFAILKADG</sequence>
<dbReference type="Gene3D" id="3.40.50.300">
    <property type="entry name" value="P-loop containing nucleotide triphosphate hydrolases"/>
    <property type="match status" value="1"/>
</dbReference>
<dbReference type="Pfam" id="PF01712">
    <property type="entry name" value="dNK"/>
    <property type="match status" value="1"/>
</dbReference>
<reference evidence="2 3" key="1">
    <citation type="submission" date="2018-04" db="EMBL/GenBank/DDBJ databases">
        <title>The genome of golden apple snail Pomacea canaliculata provides insight into stress tolerance and invasive adaptation.</title>
        <authorList>
            <person name="Liu C."/>
            <person name="Liu B."/>
            <person name="Ren Y."/>
            <person name="Zhang Y."/>
            <person name="Wang H."/>
            <person name="Li S."/>
            <person name="Jiang F."/>
            <person name="Yin L."/>
            <person name="Zhang G."/>
            <person name="Qian W."/>
            <person name="Fan W."/>
        </authorList>
    </citation>
    <scope>NUCLEOTIDE SEQUENCE [LARGE SCALE GENOMIC DNA]</scope>
    <source>
        <strain evidence="2">SZHN2017</strain>
        <tissue evidence="2">Muscle</tissue>
    </source>
</reference>
<dbReference type="OrthoDB" id="17400at2759"/>
<evidence type="ECO:0000313" key="3">
    <source>
        <dbReference type="Proteomes" id="UP000245119"/>
    </source>
</evidence>
<dbReference type="GO" id="GO:0005739">
    <property type="term" value="C:mitochondrion"/>
    <property type="evidence" value="ECO:0007669"/>
    <property type="project" value="GOC"/>
</dbReference>
<accession>A0A2T7P874</accession>
<dbReference type="GO" id="GO:0006120">
    <property type="term" value="P:mitochondrial electron transport, NADH to ubiquinone"/>
    <property type="evidence" value="ECO:0007669"/>
    <property type="project" value="TreeGrafter"/>
</dbReference>
<dbReference type="PANTHER" id="PTHR10513:SF15">
    <property type="entry name" value="NADH DEHYDROGENASE [UBIQUINONE] 1 ALPHA SUBCOMPLEX SUBUNIT 10, MITOCHONDRIAL"/>
    <property type="match status" value="1"/>
</dbReference>
<evidence type="ECO:0000313" key="2">
    <source>
        <dbReference type="EMBL" id="PVD29596.1"/>
    </source>
</evidence>
<comment type="caution">
    <text evidence="2">The sequence shown here is derived from an EMBL/GenBank/DDBJ whole genome shotgun (WGS) entry which is preliminary data.</text>
</comment>
<dbReference type="InterPro" id="IPR027417">
    <property type="entry name" value="P-loop_NTPase"/>
</dbReference>
<dbReference type="SUPFAM" id="SSF52540">
    <property type="entry name" value="P-loop containing nucleoside triphosphate hydrolases"/>
    <property type="match status" value="1"/>
</dbReference>
<feature type="domain" description="Deoxynucleoside kinase" evidence="1">
    <location>
        <begin position="84"/>
        <end position="255"/>
    </location>
</feature>
<organism evidence="2 3">
    <name type="scientific">Pomacea canaliculata</name>
    <name type="common">Golden apple snail</name>
    <dbReference type="NCBI Taxonomy" id="400727"/>
    <lineage>
        <taxon>Eukaryota</taxon>
        <taxon>Metazoa</taxon>
        <taxon>Spiralia</taxon>
        <taxon>Lophotrochozoa</taxon>
        <taxon>Mollusca</taxon>
        <taxon>Gastropoda</taxon>
        <taxon>Caenogastropoda</taxon>
        <taxon>Architaenioglossa</taxon>
        <taxon>Ampullarioidea</taxon>
        <taxon>Ampullariidae</taxon>
        <taxon>Pomacea</taxon>
    </lineage>
</organism>